<dbReference type="InterPro" id="IPR021136">
    <property type="entry name" value="Flagellar_hook_control-like_C"/>
</dbReference>
<name>A0A3D8PVA4_9BACI</name>
<keyword evidence="4" id="KW-1185">Reference proteome</keyword>
<organism evidence="3 4">
    <name type="scientific">Oceanobacillus arenosus</name>
    <dbReference type="NCBI Taxonomy" id="1229153"/>
    <lineage>
        <taxon>Bacteria</taxon>
        <taxon>Bacillati</taxon>
        <taxon>Bacillota</taxon>
        <taxon>Bacilli</taxon>
        <taxon>Bacillales</taxon>
        <taxon>Bacillaceae</taxon>
        <taxon>Oceanobacillus</taxon>
    </lineage>
</organism>
<evidence type="ECO:0000259" key="2">
    <source>
        <dbReference type="Pfam" id="PF02120"/>
    </source>
</evidence>
<protein>
    <recommendedName>
        <fullName evidence="2">Flagellar hook-length control protein-like C-terminal domain-containing protein</fullName>
    </recommendedName>
</protein>
<dbReference type="AlphaFoldDB" id="A0A3D8PVA4"/>
<feature type="compositionally biased region" description="Basic and acidic residues" evidence="1">
    <location>
        <begin position="602"/>
        <end position="631"/>
    </location>
</feature>
<dbReference type="EMBL" id="PIOC01000012">
    <property type="protein sequence ID" value="RDW19487.1"/>
    <property type="molecule type" value="Genomic_DNA"/>
</dbReference>
<gene>
    <name evidence="3" type="ORF">CWR48_07125</name>
</gene>
<evidence type="ECO:0000256" key="1">
    <source>
        <dbReference type="SAM" id="MobiDB-lite"/>
    </source>
</evidence>
<evidence type="ECO:0000313" key="3">
    <source>
        <dbReference type="EMBL" id="RDW19487.1"/>
    </source>
</evidence>
<dbReference type="Proteomes" id="UP000257143">
    <property type="component" value="Unassembled WGS sequence"/>
</dbReference>
<dbReference type="CDD" id="cd17470">
    <property type="entry name" value="T3SS_Flik_C"/>
    <property type="match status" value="1"/>
</dbReference>
<reference evidence="4" key="1">
    <citation type="submission" date="2017-11" db="EMBL/GenBank/DDBJ databases">
        <authorList>
            <person name="Zhu W."/>
        </authorList>
    </citation>
    <scope>NUCLEOTIDE SEQUENCE [LARGE SCALE GENOMIC DNA]</scope>
    <source>
        <strain evidence="4">CAU 1183</strain>
    </source>
</reference>
<feature type="region of interest" description="Disordered" evidence="1">
    <location>
        <begin position="597"/>
        <end position="636"/>
    </location>
</feature>
<dbReference type="RefSeq" id="WP_115772563.1">
    <property type="nucleotide sequence ID" value="NZ_PIOC01000012.1"/>
</dbReference>
<dbReference type="OrthoDB" id="2968951at2"/>
<feature type="domain" description="Flagellar hook-length control protein-like C-terminal" evidence="2">
    <location>
        <begin position="526"/>
        <end position="590"/>
    </location>
</feature>
<dbReference type="InterPro" id="IPR038610">
    <property type="entry name" value="FliK-like_C_sf"/>
</dbReference>
<feature type="region of interest" description="Disordered" evidence="1">
    <location>
        <begin position="1"/>
        <end position="21"/>
    </location>
</feature>
<accession>A0A3D8PVA4</accession>
<feature type="compositionally biased region" description="Polar residues" evidence="1">
    <location>
        <begin position="1"/>
        <end position="15"/>
    </location>
</feature>
<dbReference type="Gene3D" id="3.30.750.140">
    <property type="match status" value="1"/>
</dbReference>
<dbReference type="Pfam" id="PF02120">
    <property type="entry name" value="Flg_hook"/>
    <property type="match status" value="1"/>
</dbReference>
<sequence>MNAINMISQQQSSKSMVGEPNPVKTVNRLPSFNNILTNERSTKQLEFLQAHMDIEKGQITNVSVEDQVFALKQRFTGQSVGEASNKDFPLDEVPIEITTEINALQKKISEAIKVLVKEIEKQQLENPQPLIVEEQLTGSVTDVVSSENTRLENDSNETLSEKVSENGMNPESQYVLAKESTTVQLGDDNQPINIGLESLLHSNQIVQAVTKKEQNNKQLDLASSTKDFCVERDLSEKWDEVKFAETEVSHSDISLDQTQMKQLNIQMELLELLNSDGKVNESQDLAIENEAELRIDLKKLPEALVEQIIQLTDMLEMSNLANEHSNQNESFVNHFMETSQLLQNPIIDKTVDLSSIQEQLVNVYKEVKTLLLQVKSEKDLPKVAPKILELLQQWSVIEKKHADSSESSTIQTLMRKEGATEQTIWKDLVEVFQKRQNVASKQIYNTDSKVTTQDVVKWLGKALENQVQPERVLSQTVEFMPATPMQKLEQYTIHVNLPQGSDTQSSAQQLMDQFQSVIKSSKFLTMPNGTNQLSITLNPNNLGEIRLHLMQIDGEMTVKIIVTTQATKEMLESNLNQLKHMFSPNQVVIEKQESIMQQTSGEMREPKDQQMNNKDEHESNHQEKNEQRFPDDAFETQFRELLMNEKV</sequence>
<evidence type="ECO:0000313" key="4">
    <source>
        <dbReference type="Proteomes" id="UP000257143"/>
    </source>
</evidence>
<comment type="caution">
    <text evidence="3">The sequence shown here is derived from an EMBL/GenBank/DDBJ whole genome shotgun (WGS) entry which is preliminary data.</text>
</comment>
<proteinExistence type="predicted"/>